<comment type="subcellular location">
    <subcellularLocation>
        <location evidence="1">Nucleus</location>
    </subcellularLocation>
</comment>
<keyword evidence="4" id="KW-0747">Spliceosome</keyword>
<dbReference type="InterPro" id="IPR022783">
    <property type="entry name" value="GCFC_dom"/>
</dbReference>
<dbReference type="Pfam" id="PF07842">
    <property type="entry name" value="GCFC"/>
    <property type="match status" value="1"/>
</dbReference>
<feature type="region of interest" description="Disordered" evidence="7">
    <location>
        <begin position="1"/>
        <end position="73"/>
    </location>
</feature>
<dbReference type="SMART" id="SM00443">
    <property type="entry name" value="G_patch"/>
    <property type="match status" value="1"/>
</dbReference>
<evidence type="ECO:0000256" key="4">
    <source>
        <dbReference type="ARBA" id="ARBA00022728"/>
    </source>
</evidence>
<dbReference type="PANTHER" id="PTHR23329">
    <property type="entry name" value="TUFTELIN-INTERACTING PROTEIN 11-RELATED"/>
    <property type="match status" value="1"/>
</dbReference>
<dbReference type="InterPro" id="IPR000467">
    <property type="entry name" value="G_patch_dom"/>
</dbReference>
<sequence>MSHPSSFGPRSWSETSNEENVPPHQANYNDEYDFQDFNSRKKRRIHDNSKEKSALGIFGSDSEDERPGKKWKKSNLRRKGVSFVSNVEHSMCNEDNEENYVKEKEIFQINNHKRRTNWVESRNLPSTNEVNSFTSELDSRYSTTSPLHSNLSNHGSDNISSTKFNKTPKNQNNVPIVNGGSFAARMMAKMGYKQGEGLGKEGKGRSSVIEVTLRPQGVGLGAIKEKSKQEIEEEERRGKSTEKNYGDTDRRKKNPLSQSASLSLNGHEETMSKKKDVPKQKFRTISEINHVAPGLHIPESFVSILDMTTPGRNVINSTAGLLAVDNASEIKENNEINKLTQSAKNDLFAYVEEWKILEERKTYNKHLLAQKRQEIKEEQERFESMQMFANKIQALSQLVKDMEWDQVFESLQTIASVPGVEHPDRSQELSKIIVAVVHPYLRRSVEDWKPLEDPKLRGFVPQLFKLREILGVFTNDIKSMISPNPINEEVQVINTKTCTAYDSMIFNIIYPKILSSIEQKWDVYDPTALQALLTIWDGLLPSFVRSLILNQAVVRKLNSAVTSWNPRKRKTHELPHLWLFPWLQYLPAYHTDPKSSNGLVSDIKRKFRQLLDSWDFHKGVVPGLHQWREVLYSSPSNDQWTPLIMNHVLPSMYKFLKNEDNFMVNPNDQAPFMSSLLGIFKWQNIINSKVVAQVMVETVFPRWHDVLYQWLIDVGPNEEIGQWFKWWRSEVFPDDINSLKVIQDEFDKGHNLIEQALDLGSRVSELLPVPKTKIHKTDPQLNPTTSPIPLKSEDNTFKHTIEDWCIENDLQFIPEKKIFHSTGPLHRVTAAGNGKNGVLVLIKGDQIFALSKRGSEYIDIKIDWESTDARDLLLGMAWQNVK</sequence>
<dbReference type="PANTHER" id="PTHR23329:SF1">
    <property type="entry name" value="TUFTELIN-INTERACTING PROTEIN 11"/>
    <property type="match status" value="1"/>
</dbReference>
<dbReference type="GO" id="GO:0003676">
    <property type="term" value="F:nucleic acid binding"/>
    <property type="evidence" value="ECO:0007669"/>
    <property type="project" value="InterPro"/>
</dbReference>
<dbReference type="GO" id="GO:0071008">
    <property type="term" value="C:U2-type post-mRNA release spliceosomal complex"/>
    <property type="evidence" value="ECO:0007669"/>
    <property type="project" value="TreeGrafter"/>
</dbReference>
<evidence type="ECO:0000313" key="10">
    <source>
        <dbReference type="Proteomes" id="UP000283383"/>
    </source>
</evidence>
<dbReference type="PROSITE" id="PS50174">
    <property type="entry name" value="G_PATCH"/>
    <property type="match status" value="1"/>
</dbReference>
<reference evidence="9 10" key="1">
    <citation type="journal article" date="2018" name="BMC Genomics">
        <title>Comparative genome analyses reveal sequence features reflecting distinct modes of host-adaptation between dicot and monocot powdery mildew.</title>
        <authorList>
            <person name="Wu Y."/>
            <person name="Ma X."/>
            <person name="Pan Z."/>
            <person name="Kale S.D."/>
            <person name="Song Y."/>
            <person name="King H."/>
            <person name="Zhang Q."/>
            <person name="Presley C."/>
            <person name="Deng X."/>
            <person name="Wei C.I."/>
            <person name="Xiao S."/>
        </authorList>
    </citation>
    <scope>NUCLEOTIDE SEQUENCE [LARGE SCALE GENOMIC DNA]</scope>
    <source>
        <strain evidence="9">UMSG3</strain>
    </source>
</reference>
<evidence type="ECO:0000259" key="8">
    <source>
        <dbReference type="PROSITE" id="PS50174"/>
    </source>
</evidence>
<dbReference type="Proteomes" id="UP000283383">
    <property type="component" value="Unassembled WGS sequence"/>
</dbReference>
<dbReference type="GO" id="GO:0000390">
    <property type="term" value="P:spliceosomal complex disassembly"/>
    <property type="evidence" value="ECO:0007669"/>
    <property type="project" value="InterPro"/>
</dbReference>
<comment type="similarity">
    <text evidence="2">Belongs to the TFP11/STIP family.</text>
</comment>
<name>A0A420IHE4_9PEZI</name>
<feature type="compositionally biased region" description="Basic and acidic residues" evidence="7">
    <location>
        <begin position="223"/>
        <end position="250"/>
    </location>
</feature>
<keyword evidence="6" id="KW-0539">Nucleus</keyword>
<protein>
    <submittedName>
        <fullName evidence="9">G-patch domain-containing protein</fullName>
    </submittedName>
</protein>
<accession>A0A420IHE4</accession>
<evidence type="ECO:0000313" key="9">
    <source>
        <dbReference type="EMBL" id="RKF73955.1"/>
    </source>
</evidence>
<evidence type="ECO:0000256" key="6">
    <source>
        <dbReference type="ARBA" id="ARBA00023242"/>
    </source>
</evidence>
<dbReference type="STRING" id="62708.A0A420IHE4"/>
<evidence type="ECO:0000256" key="2">
    <source>
        <dbReference type="ARBA" id="ARBA00010900"/>
    </source>
</evidence>
<gene>
    <name evidence="9" type="ORF">GcM3_091016</name>
</gene>
<keyword evidence="3" id="KW-0507">mRNA processing</keyword>
<evidence type="ECO:0000256" key="7">
    <source>
        <dbReference type="SAM" id="MobiDB-lite"/>
    </source>
</evidence>
<feature type="region of interest" description="Disordered" evidence="7">
    <location>
        <begin position="220"/>
        <end position="279"/>
    </location>
</feature>
<dbReference type="Pfam" id="PF12457">
    <property type="entry name" value="TIP_N"/>
    <property type="match status" value="1"/>
</dbReference>
<dbReference type="EMBL" id="MCBQ01009178">
    <property type="protein sequence ID" value="RKF73955.1"/>
    <property type="molecule type" value="Genomic_DNA"/>
</dbReference>
<evidence type="ECO:0000256" key="5">
    <source>
        <dbReference type="ARBA" id="ARBA00023187"/>
    </source>
</evidence>
<keyword evidence="5" id="KW-0508">mRNA splicing</keyword>
<dbReference type="InterPro" id="IPR022159">
    <property type="entry name" value="STIP/TFIP11_N"/>
</dbReference>
<keyword evidence="10" id="KW-1185">Reference proteome</keyword>
<feature type="compositionally biased region" description="Polar residues" evidence="7">
    <location>
        <begin position="255"/>
        <end position="264"/>
    </location>
</feature>
<dbReference type="AlphaFoldDB" id="A0A420IHE4"/>
<organism evidence="9 10">
    <name type="scientific">Golovinomyces cichoracearum</name>
    <dbReference type="NCBI Taxonomy" id="62708"/>
    <lineage>
        <taxon>Eukaryota</taxon>
        <taxon>Fungi</taxon>
        <taxon>Dikarya</taxon>
        <taxon>Ascomycota</taxon>
        <taxon>Pezizomycotina</taxon>
        <taxon>Leotiomycetes</taxon>
        <taxon>Erysiphales</taxon>
        <taxon>Erysiphaceae</taxon>
        <taxon>Golovinomyces</taxon>
    </lineage>
</organism>
<feature type="domain" description="G-patch" evidence="8">
    <location>
        <begin position="179"/>
        <end position="225"/>
    </location>
</feature>
<evidence type="ECO:0000256" key="1">
    <source>
        <dbReference type="ARBA" id="ARBA00004123"/>
    </source>
</evidence>
<feature type="compositionally biased region" description="Basic and acidic residues" evidence="7">
    <location>
        <begin position="266"/>
        <end position="279"/>
    </location>
</feature>
<proteinExistence type="inferred from homology"/>
<dbReference type="InterPro" id="IPR045211">
    <property type="entry name" value="TFP11/STIP/Ntr1"/>
</dbReference>
<dbReference type="Pfam" id="PF01585">
    <property type="entry name" value="G-patch"/>
    <property type="match status" value="1"/>
</dbReference>
<comment type="caution">
    <text evidence="9">The sequence shown here is derived from an EMBL/GenBank/DDBJ whole genome shotgun (WGS) entry which is preliminary data.</text>
</comment>
<evidence type="ECO:0000256" key="3">
    <source>
        <dbReference type="ARBA" id="ARBA00022664"/>
    </source>
</evidence>